<organism evidence="1 2">
    <name type="scientific">Planctomicrobium piriforme</name>
    <dbReference type="NCBI Taxonomy" id="1576369"/>
    <lineage>
        <taxon>Bacteria</taxon>
        <taxon>Pseudomonadati</taxon>
        <taxon>Planctomycetota</taxon>
        <taxon>Planctomycetia</taxon>
        <taxon>Planctomycetales</taxon>
        <taxon>Planctomycetaceae</taxon>
        <taxon>Planctomicrobium</taxon>
    </lineage>
</organism>
<name>A0A1I3BIT0_9PLAN</name>
<evidence type="ECO:0000313" key="1">
    <source>
        <dbReference type="EMBL" id="SFH62215.1"/>
    </source>
</evidence>
<dbReference type="OrthoDB" id="287149at2"/>
<protein>
    <submittedName>
        <fullName evidence="1">Uncharacterized protein</fullName>
    </submittedName>
</protein>
<sequence length="80" mass="9210">MLSREALEAYRRMTFSERLILTIQATREAQPYLSMGPPEVVRRRFEAINRENAARNAAIIAGLAKAYPPELRKLLIDDQH</sequence>
<reference evidence="2" key="1">
    <citation type="submission" date="2016-10" db="EMBL/GenBank/DDBJ databases">
        <authorList>
            <person name="Varghese N."/>
            <person name="Submissions S."/>
        </authorList>
    </citation>
    <scope>NUCLEOTIDE SEQUENCE [LARGE SCALE GENOMIC DNA]</scope>
    <source>
        <strain evidence="2">DSM 26348</strain>
    </source>
</reference>
<evidence type="ECO:0000313" key="2">
    <source>
        <dbReference type="Proteomes" id="UP000199518"/>
    </source>
</evidence>
<gene>
    <name evidence="1" type="ORF">SAMN05421753_101480</name>
</gene>
<dbReference type="EMBL" id="FOQD01000001">
    <property type="protein sequence ID" value="SFH62215.1"/>
    <property type="molecule type" value="Genomic_DNA"/>
</dbReference>
<dbReference type="Proteomes" id="UP000199518">
    <property type="component" value="Unassembled WGS sequence"/>
</dbReference>
<accession>A0A1I3BIT0</accession>
<dbReference type="RefSeq" id="WP_092047575.1">
    <property type="nucleotide sequence ID" value="NZ_FOQD01000001.1"/>
</dbReference>
<dbReference type="STRING" id="1576369.SAMN05421753_101480"/>
<keyword evidence="2" id="KW-1185">Reference proteome</keyword>
<proteinExistence type="predicted"/>
<dbReference type="AlphaFoldDB" id="A0A1I3BIT0"/>